<dbReference type="OrthoDB" id="9989715at2"/>
<evidence type="ECO:0000313" key="2">
    <source>
        <dbReference type="Proteomes" id="UP000075260"/>
    </source>
</evidence>
<sequence>MGWWKVENTQDVIGDGPLDALTDAMAEVVSQYQVEFKRRPSRAEWEALLTAVLGEEEPEKRPSDDGVVKRVLVELA</sequence>
<gene>
    <name evidence="1" type="ORF">BE15_44940</name>
</gene>
<proteinExistence type="predicted"/>
<dbReference type="EMBL" id="JEMA01000279">
    <property type="protein sequence ID" value="KYF72214.1"/>
    <property type="molecule type" value="Genomic_DNA"/>
</dbReference>
<organism evidence="1 2">
    <name type="scientific">Sorangium cellulosum</name>
    <name type="common">Polyangium cellulosum</name>
    <dbReference type="NCBI Taxonomy" id="56"/>
    <lineage>
        <taxon>Bacteria</taxon>
        <taxon>Pseudomonadati</taxon>
        <taxon>Myxococcota</taxon>
        <taxon>Polyangia</taxon>
        <taxon>Polyangiales</taxon>
        <taxon>Polyangiaceae</taxon>
        <taxon>Sorangium</taxon>
    </lineage>
</organism>
<dbReference type="Proteomes" id="UP000075260">
    <property type="component" value="Unassembled WGS sequence"/>
</dbReference>
<dbReference type="AlphaFoldDB" id="A0A150QW46"/>
<evidence type="ECO:0000313" key="1">
    <source>
        <dbReference type="EMBL" id="KYF72214.1"/>
    </source>
</evidence>
<protein>
    <submittedName>
        <fullName evidence="1">Uncharacterized protein</fullName>
    </submittedName>
</protein>
<reference evidence="1 2" key="1">
    <citation type="submission" date="2014-02" db="EMBL/GenBank/DDBJ databases">
        <title>The small core and large imbalanced accessory genome model reveals a collaborative survival strategy of Sorangium cellulosum strains in nature.</title>
        <authorList>
            <person name="Han K."/>
            <person name="Peng R."/>
            <person name="Blom J."/>
            <person name="Li Y.-Z."/>
        </authorList>
    </citation>
    <scope>NUCLEOTIDE SEQUENCE [LARGE SCALE GENOMIC DNA]</scope>
    <source>
        <strain evidence="1 2">So0008-312</strain>
    </source>
</reference>
<comment type="caution">
    <text evidence="1">The sequence shown here is derived from an EMBL/GenBank/DDBJ whole genome shotgun (WGS) entry which is preliminary data.</text>
</comment>
<dbReference type="RefSeq" id="WP_061606511.1">
    <property type="nucleotide sequence ID" value="NZ_JEMA01000279.1"/>
</dbReference>
<name>A0A150QW46_SORCE</name>
<accession>A0A150QW46</accession>